<dbReference type="EMBL" id="MU152025">
    <property type="protein sequence ID" value="KAF9441176.1"/>
    <property type="molecule type" value="Genomic_DNA"/>
</dbReference>
<dbReference type="AlphaFoldDB" id="A0A9P5X0F5"/>
<sequence length="77" mass="8277">MSAAYPTGHSPQYGSTIFAKASKELPAIECTSTLILTYRDQINEPRGINAGLVDWAKICIVEEVASVPLFASGNIIH</sequence>
<reference evidence="1" key="1">
    <citation type="submission" date="2020-11" db="EMBL/GenBank/DDBJ databases">
        <authorList>
            <consortium name="DOE Joint Genome Institute"/>
            <person name="Ahrendt S."/>
            <person name="Riley R."/>
            <person name="Andreopoulos W."/>
            <person name="Labutti K."/>
            <person name="Pangilinan J."/>
            <person name="Ruiz-Duenas F.J."/>
            <person name="Barrasa J.M."/>
            <person name="Sanchez-Garcia M."/>
            <person name="Camarero S."/>
            <person name="Miyauchi S."/>
            <person name="Serrano A."/>
            <person name="Linde D."/>
            <person name="Babiker R."/>
            <person name="Drula E."/>
            <person name="Ayuso-Fernandez I."/>
            <person name="Pacheco R."/>
            <person name="Padilla G."/>
            <person name="Ferreira P."/>
            <person name="Barriuso J."/>
            <person name="Kellner H."/>
            <person name="Castanera R."/>
            <person name="Alfaro M."/>
            <person name="Ramirez L."/>
            <person name="Pisabarro A.G."/>
            <person name="Kuo A."/>
            <person name="Tritt A."/>
            <person name="Lipzen A."/>
            <person name="He G."/>
            <person name="Yan M."/>
            <person name="Ng V."/>
            <person name="Cullen D."/>
            <person name="Martin F."/>
            <person name="Rosso M.-N."/>
            <person name="Henrissat B."/>
            <person name="Hibbett D."/>
            <person name="Martinez A.T."/>
            <person name="Grigoriev I.V."/>
        </authorList>
    </citation>
    <scope>NUCLEOTIDE SEQUENCE</scope>
    <source>
        <strain evidence="1">MF-IS2</strain>
    </source>
</reference>
<evidence type="ECO:0000313" key="1">
    <source>
        <dbReference type="EMBL" id="KAF9441176.1"/>
    </source>
</evidence>
<gene>
    <name evidence="1" type="ORF">P691DRAFT_766625</name>
</gene>
<dbReference type="Proteomes" id="UP000807342">
    <property type="component" value="Unassembled WGS sequence"/>
</dbReference>
<protein>
    <submittedName>
        <fullName evidence="1">Uncharacterized protein</fullName>
    </submittedName>
</protein>
<evidence type="ECO:0000313" key="2">
    <source>
        <dbReference type="Proteomes" id="UP000807342"/>
    </source>
</evidence>
<comment type="caution">
    <text evidence="1">The sequence shown here is derived from an EMBL/GenBank/DDBJ whole genome shotgun (WGS) entry which is preliminary data.</text>
</comment>
<proteinExistence type="predicted"/>
<accession>A0A9P5X0F5</accession>
<keyword evidence="2" id="KW-1185">Reference proteome</keyword>
<name>A0A9P5X0F5_9AGAR</name>
<organism evidence="1 2">
    <name type="scientific">Macrolepiota fuliginosa MF-IS2</name>
    <dbReference type="NCBI Taxonomy" id="1400762"/>
    <lineage>
        <taxon>Eukaryota</taxon>
        <taxon>Fungi</taxon>
        <taxon>Dikarya</taxon>
        <taxon>Basidiomycota</taxon>
        <taxon>Agaricomycotina</taxon>
        <taxon>Agaricomycetes</taxon>
        <taxon>Agaricomycetidae</taxon>
        <taxon>Agaricales</taxon>
        <taxon>Agaricineae</taxon>
        <taxon>Agaricaceae</taxon>
        <taxon>Macrolepiota</taxon>
    </lineage>
</organism>